<dbReference type="Proteomes" id="UP000800036">
    <property type="component" value="Unassembled WGS sequence"/>
</dbReference>
<dbReference type="GO" id="GO:0016020">
    <property type="term" value="C:membrane"/>
    <property type="evidence" value="ECO:0007669"/>
    <property type="project" value="UniProtKB-SubCell"/>
</dbReference>
<dbReference type="AlphaFoldDB" id="A0A6A5UPL3"/>
<evidence type="ECO:0000256" key="3">
    <source>
        <dbReference type="ARBA" id="ARBA00022692"/>
    </source>
</evidence>
<dbReference type="Pfam" id="PF04117">
    <property type="entry name" value="Mpv17_PMP22"/>
    <property type="match status" value="1"/>
</dbReference>
<reference evidence="7" key="1">
    <citation type="journal article" date="2020" name="Stud. Mycol.">
        <title>101 Dothideomycetes genomes: a test case for predicting lifestyles and emergence of pathogens.</title>
        <authorList>
            <person name="Haridas S."/>
            <person name="Albert R."/>
            <person name="Binder M."/>
            <person name="Bloem J."/>
            <person name="Labutti K."/>
            <person name="Salamov A."/>
            <person name="Andreopoulos B."/>
            <person name="Baker S."/>
            <person name="Barry K."/>
            <person name="Bills G."/>
            <person name="Bluhm B."/>
            <person name="Cannon C."/>
            <person name="Castanera R."/>
            <person name="Culley D."/>
            <person name="Daum C."/>
            <person name="Ezra D."/>
            <person name="Gonzalez J."/>
            <person name="Henrissat B."/>
            <person name="Kuo A."/>
            <person name="Liang C."/>
            <person name="Lipzen A."/>
            <person name="Lutzoni F."/>
            <person name="Magnuson J."/>
            <person name="Mondo S."/>
            <person name="Nolan M."/>
            <person name="Ohm R."/>
            <person name="Pangilinan J."/>
            <person name="Park H.-J."/>
            <person name="Ramirez L."/>
            <person name="Alfaro M."/>
            <person name="Sun H."/>
            <person name="Tritt A."/>
            <person name="Yoshinaga Y."/>
            <person name="Zwiers L.-H."/>
            <person name="Turgeon B."/>
            <person name="Goodwin S."/>
            <person name="Spatafora J."/>
            <person name="Crous P."/>
            <person name="Grigoriev I."/>
        </authorList>
    </citation>
    <scope>NUCLEOTIDE SEQUENCE</scope>
    <source>
        <strain evidence="7">CBS 107.79</strain>
    </source>
</reference>
<protein>
    <recommendedName>
        <fullName evidence="9">Integral membrane protein-like protein</fullName>
    </recommendedName>
</protein>
<dbReference type="OrthoDB" id="430207at2759"/>
<dbReference type="EMBL" id="ML976743">
    <property type="protein sequence ID" value="KAF1966624.1"/>
    <property type="molecule type" value="Genomic_DNA"/>
</dbReference>
<gene>
    <name evidence="7" type="ORF">BU23DRAFT_593037</name>
</gene>
<sequence length="199" mass="22532">MLRWYQAKLKSSPLLTQSLTTAVLFATGDVIAQQAVEKKGLDKHDPARTGRMFAYGGAIFGPAATKWYNFLASRVHASTTNRTIAARVACDQFIFAPINMTCFLSSMAYFEGSSPTERLKKAWVPGMTNNFLLWPWVQAVNFKFVPLEHRVFVVNVVALGWNCYLSYLNSGGGREGMKEEFREVEEKVKEAEKWVEKKF</sequence>
<evidence type="ECO:0000256" key="6">
    <source>
        <dbReference type="RuleBase" id="RU363053"/>
    </source>
</evidence>
<keyword evidence="4" id="KW-1133">Transmembrane helix</keyword>
<evidence type="ECO:0000256" key="1">
    <source>
        <dbReference type="ARBA" id="ARBA00004141"/>
    </source>
</evidence>
<comment type="subcellular location">
    <subcellularLocation>
        <location evidence="1">Membrane</location>
        <topology evidence="1">Multi-pass membrane protein</topology>
    </subcellularLocation>
</comment>
<dbReference type="InterPro" id="IPR007248">
    <property type="entry name" value="Mpv17_PMP22"/>
</dbReference>
<evidence type="ECO:0000313" key="8">
    <source>
        <dbReference type="Proteomes" id="UP000800036"/>
    </source>
</evidence>
<evidence type="ECO:0000256" key="5">
    <source>
        <dbReference type="ARBA" id="ARBA00023136"/>
    </source>
</evidence>
<evidence type="ECO:0000313" key="7">
    <source>
        <dbReference type="EMBL" id="KAF1966624.1"/>
    </source>
</evidence>
<accession>A0A6A5UPL3</accession>
<organism evidence="7 8">
    <name type="scientific">Bimuria novae-zelandiae CBS 107.79</name>
    <dbReference type="NCBI Taxonomy" id="1447943"/>
    <lineage>
        <taxon>Eukaryota</taxon>
        <taxon>Fungi</taxon>
        <taxon>Dikarya</taxon>
        <taxon>Ascomycota</taxon>
        <taxon>Pezizomycotina</taxon>
        <taxon>Dothideomycetes</taxon>
        <taxon>Pleosporomycetidae</taxon>
        <taxon>Pleosporales</taxon>
        <taxon>Massarineae</taxon>
        <taxon>Didymosphaeriaceae</taxon>
        <taxon>Bimuria</taxon>
    </lineage>
</organism>
<proteinExistence type="inferred from homology"/>
<comment type="similarity">
    <text evidence="2 6">Belongs to the peroxisomal membrane protein PXMP2/4 family.</text>
</comment>
<keyword evidence="8" id="KW-1185">Reference proteome</keyword>
<dbReference type="GO" id="GO:0005739">
    <property type="term" value="C:mitochondrion"/>
    <property type="evidence" value="ECO:0007669"/>
    <property type="project" value="TreeGrafter"/>
</dbReference>
<dbReference type="PANTHER" id="PTHR11266">
    <property type="entry name" value="PEROXISOMAL MEMBRANE PROTEIN 2, PXMP2 MPV17"/>
    <property type="match status" value="1"/>
</dbReference>
<evidence type="ECO:0008006" key="9">
    <source>
        <dbReference type="Google" id="ProtNLM"/>
    </source>
</evidence>
<keyword evidence="5" id="KW-0472">Membrane</keyword>
<dbReference type="PANTHER" id="PTHR11266:SF17">
    <property type="entry name" value="PROTEIN MPV17"/>
    <property type="match status" value="1"/>
</dbReference>
<evidence type="ECO:0000256" key="4">
    <source>
        <dbReference type="ARBA" id="ARBA00022989"/>
    </source>
</evidence>
<name>A0A6A5UPL3_9PLEO</name>
<keyword evidence="3" id="KW-0812">Transmembrane</keyword>
<evidence type="ECO:0000256" key="2">
    <source>
        <dbReference type="ARBA" id="ARBA00006824"/>
    </source>
</evidence>